<dbReference type="GO" id="GO:0016020">
    <property type="term" value="C:membrane"/>
    <property type="evidence" value="ECO:0007669"/>
    <property type="project" value="UniProtKB-SubCell"/>
</dbReference>
<dbReference type="RefSeq" id="WP_116651271.1">
    <property type="nucleotide sequence ID" value="NZ_QUZK01000042.1"/>
</dbReference>
<feature type="transmembrane region" description="Helical" evidence="5">
    <location>
        <begin position="40"/>
        <end position="59"/>
    </location>
</feature>
<name>A0A3E1K7M9_9GAMM</name>
<comment type="caution">
    <text evidence="7">The sequence shown here is derived from an EMBL/GenBank/DDBJ whole genome shotgun (WGS) entry which is preliminary data.</text>
</comment>
<evidence type="ECO:0000256" key="5">
    <source>
        <dbReference type="SAM" id="Phobius"/>
    </source>
</evidence>
<evidence type="ECO:0000256" key="4">
    <source>
        <dbReference type="ARBA" id="ARBA00023136"/>
    </source>
</evidence>
<evidence type="ECO:0000259" key="6">
    <source>
        <dbReference type="Pfam" id="PF07298"/>
    </source>
</evidence>
<sequence>MSLLVIGLVLFLGTHSISIFSWRWRDAMVAKMGEMPFKGVYSLLAIAGLVLIVIGYGQARMDPTWLWQPPAFMRHLAMLLVLFVFPALLATYFPGRIQQVLKHPMLAAVKAWALAHLLVNGTLADLLLFGGFLAWAVADRISFKHRPQRAIPQLPGSKANDVIVIVGGLLLYAAFAFWLHPILFGVPVVR</sequence>
<dbReference type="AlphaFoldDB" id="A0A3E1K7M9"/>
<feature type="transmembrane region" description="Helical" evidence="5">
    <location>
        <begin position="113"/>
        <end position="138"/>
    </location>
</feature>
<reference evidence="7 8" key="1">
    <citation type="submission" date="2018-08" db="EMBL/GenBank/DDBJ databases">
        <title>Wenzhouxiangella salilacus sp. nov., a novel bacterium isolated from a saline lake in Xinjiang Province, China.</title>
        <authorList>
            <person name="Han S."/>
        </authorList>
    </citation>
    <scope>NUCLEOTIDE SEQUENCE [LARGE SCALE GENOMIC DNA]</scope>
    <source>
        <strain evidence="7 8">XDB06</strain>
    </source>
</reference>
<evidence type="ECO:0000313" key="8">
    <source>
        <dbReference type="Proteomes" id="UP000260351"/>
    </source>
</evidence>
<dbReference type="OrthoDB" id="5293641at2"/>
<keyword evidence="3 5" id="KW-1133">Transmembrane helix</keyword>
<organism evidence="7 8">
    <name type="scientific">Wenzhouxiangella sediminis</name>
    <dbReference type="NCBI Taxonomy" id="1792836"/>
    <lineage>
        <taxon>Bacteria</taxon>
        <taxon>Pseudomonadati</taxon>
        <taxon>Pseudomonadota</taxon>
        <taxon>Gammaproteobacteria</taxon>
        <taxon>Chromatiales</taxon>
        <taxon>Wenzhouxiangellaceae</taxon>
        <taxon>Wenzhouxiangella</taxon>
    </lineage>
</organism>
<dbReference type="Proteomes" id="UP000260351">
    <property type="component" value="Unassembled WGS sequence"/>
</dbReference>
<keyword evidence="4 5" id="KW-0472">Membrane</keyword>
<comment type="subcellular location">
    <subcellularLocation>
        <location evidence="1">Membrane</location>
        <topology evidence="1">Multi-pass membrane protein</topology>
    </subcellularLocation>
</comment>
<protein>
    <submittedName>
        <fullName evidence="7">NnrU family protein</fullName>
    </submittedName>
</protein>
<accession>A0A3E1K7M9</accession>
<feature type="transmembrane region" description="Helical" evidence="5">
    <location>
        <begin position="71"/>
        <end position="93"/>
    </location>
</feature>
<proteinExistence type="predicted"/>
<feature type="transmembrane region" description="Helical" evidence="5">
    <location>
        <begin position="159"/>
        <end position="180"/>
    </location>
</feature>
<gene>
    <name evidence="7" type="ORF">DZC52_11395</name>
</gene>
<dbReference type="Pfam" id="PF07298">
    <property type="entry name" value="NnrU"/>
    <property type="match status" value="1"/>
</dbReference>
<dbReference type="EMBL" id="QUZK01000042">
    <property type="protein sequence ID" value="RFF29687.1"/>
    <property type="molecule type" value="Genomic_DNA"/>
</dbReference>
<evidence type="ECO:0000313" key="7">
    <source>
        <dbReference type="EMBL" id="RFF29687.1"/>
    </source>
</evidence>
<keyword evidence="8" id="KW-1185">Reference proteome</keyword>
<evidence type="ECO:0000256" key="2">
    <source>
        <dbReference type="ARBA" id="ARBA00022692"/>
    </source>
</evidence>
<evidence type="ECO:0000256" key="1">
    <source>
        <dbReference type="ARBA" id="ARBA00004141"/>
    </source>
</evidence>
<dbReference type="InterPro" id="IPR009915">
    <property type="entry name" value="NnrU_dom"/>
</dbReference>
<keyword evidence="2 5" id="KW-0812">Transmembrane</keyword>
<feature type="domain" description="NnrU" evidence="6">
    <location>
        <begin position="4"/>
        <end position="187"/>
    </location>
</feature>
<evidence type="ECO:0000256" key="3">
    <source>
        <dbReference type="ARBA" id="ARBA00022989"/>
    </source>
</evidence>